<dbReference type="AlphaFoldDB" id="F6FFN3"/>
<proteinExistence type="predicted"/>
<evidence type="ECO:0008006" key="3">
    <source>
        <dbReference type="Google" id="ProtNLM"/>
    </source>
</evidence>
<dbReference type="Proteomes" id="UP000007952">
    <property type="component" value="Chromosome"/>
</dbReference>
<sequence>MPCLRGSNLVVCCIFGACISFSASRVGWWLSRPRVAPRDLGYKLVSESSNSDEMYGQIFEKHKFDLGKLLVADNKDALKTFCGKWQSNPPAWQLENVIKYCTVPWK</sequence>
<dbReference type="HOGENOM" id="CLU_2220228_0_0_14"/>
<dbReference type="BioCyc" id="MHAE859194:G1GR7-1203-MONOMER"/>
<reference evidence="1 2" key="1">
    <citation type="journal article" date="2011" name="J. Bacteriol.">
        <title>Complete genome sequences of two hemotropic Mycoplasmas, Mycoplasma haemofelis strain Ohio2 and Mycoplasma suis strain Illinois.</title>
        <authorList>
            <person name="Messick J.B."/>
            <person name="Santos A.P."/>
            <person name="Guimaraes A.M."/>
        </authorList>
    </citation>
    <scope>NUCLEOTIDE SEQUENCE [LARGE SCALE GENOMIC DNA]</scope>
    <source>
        <strain evidence="1 2">Ohio2</strain>
    </source>
</reference>
<name>F6FFN3_MYCHI</name>
<dbReference type="EMBL" id="CP002808">
    <property type="protein sequence ID" value="AEG73451.1"/>
    <property type="molecule type" value="Genomic_DNA"/>
</dbReference>
<dbReference type="KEGG" id="mhf:MHF_1211"/>
<organism evidence="1 2">
    <name type="scientific">Mycoplasma haemofelis (strain Ohio2)</name>
    <dbReference type="NCBI Taxonomy" id="859194"/>
    <lineage>
        <taxon>Bacteria</taxon>
        <taxon>Bacillati</taxon>
        <taxon>Mycoplasmatota</taxon>
        <taxon>Mollicutes</taxon>
        <taxon>Mycoplasmataceae</taxon>
        <taxon>Mycoplasma</taxon>
    </lineage>
</organism>
<dbReference type="PROSITE" id="PS51257">
    <property type="entry name" value="PROKAR_LIPOPROTEIN"/>
    <property type="match status" value="1"/>
</dbReference>
<gene>
    <name evidence="1" type="ordered locus">MHF_1211</name>
</gene>
<dbReference type="STRING" id="859194.MHF_1211"/>
<protein>
    <recommendedName>
        <fullName evidence="3">Lipoprotein</fullName>
    </recommendedName>
</protein>
<evidence type="ECO:0000313" key="2">
    <source>
        <dbReference type="Proteomes" id="UP000007952"/>
    </source>
</evidence>
<reference key="2">
    <citation type="submission" date="2011-05" db="EMBL/GenBank/DDBJ databases">
        <title>The Genome of Mycoplasma haemofelis Strain Ohio2, a pathogenic hemoplasma of the cat.</title>
        <authorList>
            <person name="Santos A.P."/>
            <person name="Guimaraes A.M.S."/>
            <person name="SanMiguel P.J."/>
            <person name="Martin S.W."/>
            <person name="Messick J.B."/>
        </authorList>
    </citation>
    <scope>NUCLEOTIDE SEQUENCE</scope>
    <source>
        <strain>Ohio2</strain>
    </source>
</reference>
<evidence type="ECO:0000313" key="1">
    <source>
        <dbReference type="EMBL" id="AEG73451.1"/>
    </source>
</evidence>
<accession>F6FFN3</accession>